<comment type="function">
    <text evidence="4">PPIases accelerate the folding of proteins. It catalyzes the cis-trans isomerization of proline imidic peptide bonds in oligopeptides.</text>
</comment>
<evidence type="ECO:0000256" key="4">
    <source>
        <dbReference type="RuleBase" id="RU363019"/>
    </source>
</evidence>
<dbReference type="SUPFAM" id="SSF50891">
    <property type="entry name" value="Cyclophilin-like"/>
    <property type="match status" value="1"/>
</dbReference>
<evidence type="ECO:0000256" key="2">
    <source>
        <dbReference type="ARBA" id="ARBA00023110"/>
    </source>
</evidence>
<sequence length="194" mass="21639">MIGTFVSQAQEAPANKKQNGADVQPDNLFPRVLLETAVGKVLIELDRDRAPITVNNFLAYVVAGSYDGTVFHRVVRDFVVQGGGYDILYNPRDQREPIFNESGNGLKNEMYSIAMARESDPHSATNQFYFNMADNESLNPGKDWGYTVFGMVMEGGEVLDLIARAQTHTNPELGWDEVPIKQIVLKKATLLKEE</sequence>
<dbReference type="AlphaFoldDB" id="A0A545UI09"/>
<dbReference type="Gene3D" id="2.40.100.10">
    <property type="entry name" value="Cyclophilin-like"/>
    <property type="match status" value="1"/>
</dbReference>
<evidence type="ECO:0000259" key="5">
    <source>
        <dbReference type="PROSITE" id="PS50072"/>
    </source>
</evidence>
<dbReference type="InterPro" id="IPR002130">
    <property type="entry name" value="Cyclophilin-type_PPIase_dom"/>
</dbReference>
<evidence type="ECO:0000256" key="1">
    <source>
        <dbReference type="ARBA" id="ARBA00007365"/>
    </source>
</evidence>
<keyword evidence="2 4" id="KW-0697">Rotamase</keyword>
<evidence type="ECO:0000313" key="6">
    <source>
        <dbReference type="EMBL" id="TQV89102.1"/>
    </source>
</evidence>
<dbReference type="PRINTS" id="PR00153">
    <property type="entry name" value="CSAPPISMRASE"/>
</dbReference>
<keyword evidence="3 4" id="KW-0413">Isomerase</keyword>
<dbReference type="PROSITE" id="PS00170">
    <property type="entry name" value="CSA_PPIASE_1"/>
    <property type="match status" value="1"/>
</dbReference>
<dbReference type="InterPro" id="IPR020892">
    <property type="entry name" value="Cyclophilin-type_PPIase_CS"/>
</dbReference>
<dbReference type="PANTHER" id="PTHR43246">
    <property type="entry name" value="PEPTIDYL-PROLYL CIS-TRANS ISOMERASE CYP38, CHLOROPLASTIC"/>
    <property type="match status" value="1"/>
</dbReference>
<dbReference type="Pfam" id="PF00160">
    <property type="entry name" value="Pro_isomerase"/>
    <property type="match status" value="1"/>
</dbReference>
<comment type="catalytic activity">
    <reaction evidence="4">
        <text>[protein]-peptidylproline (omega=180) = [protein]-peptidylproline (omega=0)</text>
        <dbReference type="Rhea" id="RHEA:16237"/>
        <dbReference type="Rhea" id="RHEA-COMP:10747"/>
        <dbReference type="Rhea" id="RHEA-COMP:10748"/>
        <dbReference type="ChEBI" id="CHEBI:83833"/>
        <dbReference type="ChEBI" id="CHEBI:83834"/>
        <dbReference type="EC" id="5.2.1.8"/>
    </reaction>
</comment>
<accession>A0A545UI09</accession>
<dbReference type="OrthoDB" id="9807797at2"/>
<name>A0A545UI09_9GAMM</name>
<dbReference type="GO" id="GO:0006457">
    <property type="term" value="P:protein folding"/>
    <property type="evidence" value="ECO:0007669"/>
    <property type="project" value="InterPro"/>
</dbReference>
<organism evidence="6 7">
    <name type="scientific">Aliikangiella coralliicola</name>
    <dbReference type="NCBI Taxonomy" id="2592383"/>
    <lineage>
        <taxon>Bacteria</taxon>
        <taxon>Pseudomonadati</taxon>
        <taxon>Pseudomonadota</taxon>
        <taxon>Gammaproteobacteria</taxon>
        <taxon>Oceanospirillales</taxon>
        <taxon>Pleioneaceae</taxon>
        <taxon>Aliikangiella</taxon>
    </lineage>
</organism>
<dbReference type="EMBL" id="VIKS01000003">
    <property type="protein sequence ID" value="TQV89102.1"/>
    <property type="molecule type" value="Genomic_DNA"/>
</dbReference>
<proteinExistence type="inferred from homology"/>
<comment type="similarity">
    <text evidence="1 4">Belongs to the cyclophilin-type PPIase family.</text>
</comment>
<comment type="caution">
    <text evidence="6">The sequence shown here is derived from an EMBL/GenBank/DDBJ whole genome shotgun (WGS) entry which is preliminary data.</text>
</comment>
<gene>
    <name evidence="6" type="ORF">FLL46_05660</name>
</gene>
<dbReference type="GO" id="GO:0003755">
    <property type="term" value="F:peptidyl-prolyl cis-trans isomerase activity"/>
    <property type="evidence" value="ECO:0007669"/>
    <property type="project" value="UniProtKB-UniRule"/>
</dbReference>
<dbReference type="PROSITE" id="PS50072">
    <property type="entry name" value="CSA_PPIASE_2"/>
    <property type="match status" value="1"/>
</dbReference>
<evidence type="ECO:0000313" key="7">
    <source>
        <dbReference type="Proteomes" id="UP000315439"/>
    </source>
</evidence>
<evidence type="ECO:0000256" key="3">
    <source>
        <dbReference type="ARBA" id="ARBA00023235"/>
    </source>
</evidence>
<dbReference type="EC" id="5.2.1.8" evidence="4"/>
<feature type="domain" description="PPIase cyclophilin-type" evidence="5">
    <location>
        <begin position="28"/>
        <end position="190"/>
    </location>
</feature>
<reference evidence="6 7" key="1">
    <citation type="submission" date="2019-07" db="EMBL/GenBank/DDBJ databases">
        <title>Draft genome for Aliikangiella sp. M105.</title>
        <authorList>
            <person name="Wang G."/>
        </authorList>
    </citation>
    <scope>NUCLEOTIDE SEQUENCE [LARGE SCALE GENOMIC DNA]</scope>
    <source>
        <strain evidence="6 7">M105</strain>
    </source>
</reference>
<dbReference type="InterPro" id="IPR029000">
    <property type="entry name" value="Cyclophilin-like_dom_sf"/>
</dbReference>
<keyword evidence="7" id="KW-1185">Reference proteome</keyword>
<dbReference type="InterPro" id="IPR044665">
    <property type="entry name" value="E_coli_cyclophilin_A-like"/>
</dbReference>
<dbReference type="Proteomes" id="UP000315439">
    <property type="component" value="Unassembled WGS sequence"/>
</dbReference>
<protein>
    <recommendedName>
        <fullName evidence="4">Peptidyl-prolyl cis-trans isomerase</fullName>
        <shortName evidence="4">PPIase</shortName>
        <ecNumber evidence="4">5.2.1.8</ecNumber>
    </recommendedName>
</protein>